<feature type="non-terminal residue" evidence="1">
    <location>
        <position position="1"/>
    </location>
</feature>
<dbReference type="AlphaFoldDB" id="A0A382KZW3"/>
<evidence type="ECO:0000313" key="1">
    <source>
        <dbReference type="EMBL" id="SVC29053.1"/>
    </source>
</evidence>
<name>A0A382KZW3_9ZZZZ</name>
<accession>A0A382KZW3</accession>
<sequence length="143" mass="16015">VVRSRRLLLHELPAPDHQLFHVYGVYQKIADLTGDGRLDGVALRFDGDVRRGASVGFLSMAMRISWTKSAAIVLTTYVTLSNVSQRCGNWLAGPLRRLEPCSLWRIGRHGFLRIDLLVCRLITLTSLPLLILVKPKKSTAPVR</sequence>
<dbReference type="EMBL" id="UINC01083392">
    <property type="protein sequence ID" value="SVC29053.1"/>
    <property type="molecule type" value="Genomic_DNA"/>
</dbReference>
<reference evidence="1" key="1">
    <citation type="submission" date="2018-05" db="EMBL/GenBank/DDBJ databases">
        <authorList>
            <person name="Lanie J.A."/>
            <person name="Ng W.-L."/>
            <person name="Kazmierczak K.M."/>
            <person name="Andrzejewski T.M."/>
            <person name="Davidsen T.M."/>
            <person name="Wayne K.J."/>
            <person name="Tettelin H."/>
            <person name="Glass J.I."/>
            <person name="Rusch D."/>
            <person name="Podicherti R."/>
            <person name="Tsui H.-C.T."/>
            <person name="Winkler M.E."/>
        </authorList>
    </citation>
    <scope>NUCLEOTIDE SEQUENCE</scope>
</reference>
<organism evidence="1">
    <name type="scientific">marine metagenome</name>
    <dbReference type="NCBI Taxonomy" id="408172"/>
    <lineage>
        <taxon>unclassified sequences</taxon>
        <taxon>metagenomes</taxon>
        <taxon>ecological metagenomes</taxon>
    </lineage>
</organism>
<proteinExistence type="predicted"/>
<protein>
    <submittedName>
        <fullName evidence="1">Uncharacterized protein</fullName>
    </submittedName>
</protein>
<gene>
    <name evidence="1" type="ORF">METZ01_LOCUS281907</name>
</gene>